<evidence type="ECO:0000313" key="8">
    <source>
        <dbReference type="EMBL" id="BCK81661.1"/>
    </source>
</evidence>
<keyword evidence="9" id="KW-1185">Reference proteome</keyword>
<dbReference type="CDD" id="cd06223">
    <property type="entry name" value="PRTases_typeI"/>
    <property type="match status" value="1"/>
</dbReference>
<dbReference type="EMBL" id="AP023418">
    <property type="protein sequence ID" value="BCK81661.1"/>
    <property type="molecule type" value="Genomic_DNA"/>
</dbReference>
<keyword evidence="3 5" id="KW-0808">Transferase</keyword>
<proteinExistence type="inferred from homology"/>
<dbReference type="SUPFAM" id="SSF53271">
    <property type="entry name" value="PRTase-like"/>
    <property type="match status" value="1"/>
</dbReference>
<dbReference type="GO" id="GO:0005737">
    <property type="term" value="C:cytoplasm"/>
    <property type="evidence" value="ECO:0007669"/>
    <property type="project" value="UniProtKB-SubCell"/>
</dbReference>
<dbReference type="PANTHER" id="PTHR43864">
    <property type="entry name" value="HYPOXANTHINE/GUANINE PHOSPHORIBOSYLTRANSFERASE"/>
    <property type="match status" value="1"/>
</dbReference>
<dbReference type="EC" id="2.4.2.22" evidence="5 6"/>
<dbReference type="UniPathway" id="UPA00602">
    <property type="reaction ID" value="UER00658"/>
</dbReference>
<keyword evidence="4 5" id="KW-0660">Purine salvage</keyword>
<dbReference type="InterPro" id="IPR010079">
    <property type="entry name" value="Xanthine_PRibTrfase"/>
</dbReference>
<evidence type="ECO:0000256" key="1">
    <source>
        <dbReference type="ARBA" id="ARBA00022490"/>
    </source>
</evidence>
<dbReference type="InterPro" id="IPR050118">
    <property type="entry name" value="Pur/Pyrimidine_PRTase"/>
</dbReference>
<gene>
    <name evidence="5 8" type="primary">xpt</name>
    <name evidence="8" type="ORF">MM50RIKEN_14240</name>
</gene>
<evidence type="ECO:0000259" key="7">
    <source>
        <dbReference type="Pfam" id="PF00156"/>
    </source>
</evidence>
<evidence type="ECO:0000256" key="5">
    <source>
        <dbReference type="HAMAP-Rule" id="MF_01184"/>
    </source>
</evidence>
<evidence type="ECO:0000313" key="9">
    <source>
        <dbReference type="Proteomes" id="UP000681035"/>
    </source>
</evidence>
<sequence>MEALKERIRREGRVLPGNIIKVDGFLNHRVDTAFMEELADEFARYFDVSKITMVLTAEASGIALATICANKYGVPMVFAKKAKSDNIEGGLYQSEIFSYTYKKKATLIVAQEWLGPEDKVLIIDDFMAKGYAMQGLIDIVNAAGAELVGIGVAVEKGFQHGGDSFREQGYNIHSLAVIEEATPDHITFREDDPV</sequence>
<evidence type="ECO:0000256" key="6">
    <source>
        <dbReference type="NCBIfam" id="TIGR01744"/>
    </source>
</evidence>
<feature type="binding site" evidence="5">
    <location>
        <position position="27"/>
    </location>
    <ligand>
        <name>xanthine</name>
        <dbReference type="ChEBI" id="CHEBI:17712"/>
    </ligand>
</feature>
<comment type="subunit">
    <text evidence="5">Homodimer.</text>
</comment>
<comment type="catalytic activity">
    <reaction evidence="5">
        <text>XMP + diphosphate = xanthine + 5-phospho-alpha-D-ribose 1-diphosphate</text>
        <dbReference type="Rhea" id="RHEA:10800"/>
        <dbReference type="ChEBI" id="CHEBI:17712"/>
        <dbReference type="ChEBI" id="CHEBI:33019"/>
        <dbReference type="ChEBI" id="CHEBI:57464"/>
        <dbReference type="ChEBI" id="CHEBI:58017"/>
        <dbReference type="EC" id="2.4.2.22"/>
    </reaction>
</comment>
<dbReference type="HAMAP" id="MF_01184">
    <property type="entry name" value="XPRTase"/>
    <property type="match status" value="1"/>
</dbReference>
<comment type="function">
    <text evidence="5">Converts the preformed base xanthine, a product of nucleic acid breakdown, to xanthosine 5'-monophosphate (XMP), so it can be reused for RNA or DNA synthesis.</text>
</comment>
<protein>
    <recommendedName>
        <fullName evidence="5 6">Xanthine phosphoribosyltransferase</fullName>
        <shortName evidence="5">XPRTase</shortName>
        <ecNumber evidence="5 6">2.4.2.22</ecNumber>
    </recommendedName>
</protein>
<dbReference type="AlphaFoldDB" id="A0A810Q837"/>
<dbReference type="GO" id="GO:0046110">
    <property type="term" value="P:xanthine metabolic process"/>
    <property type="evidence" value="ECO:0007669"/>
    <property type="project" value="UniProtKB-UniRule"/>
</dbReference>
<accession>A0A810Q837</accession>
<dbReference type="NCBIfam" id="TIGR01744">
    <property type="entry name" value="XPRTase"/>
    <property type="match status" value="1"/>
</dbReference>
<feature type="binding site" evidence="5">
    <location>
        <position position="156"/>
    </location>
    <ligand>
        <name>xanthine</name>
        <dbReference type="ChEBI" id="CHEBI:17712"/>
    </ligand>
</feature>
<keyword evidence="1 5" id="KW-0963">Cytoplasm</keyword>
<organism evidence="8 9">
    <name type="scientific">Vescimonas coprocola</name>
    <dbReference type="NCBI Taxonomy" id="2714355"/>
    <lineage>
        <taxon>Bacteria</taxon>
        <taxon>Bacillati</taxon>
        <taxon>Bacillota</taxon>
        <taxon>Clostridia</taxon>
        <taxon>Eubacteriales</taxon>
        <taxon>Oscillospiraceae</taxon>
        <taxon>Vescimonas</taxon>
    </lineage>
</organism>
<dbReference type="NCBIfam" id="NF006671">
    <property type="entry name" value="PRK09219.1"/>
    <property type="match status" value="1"/>
</dbReference>
<dbReference type="GO" id="GO:0000310">
    <property type="term" value="F:xanthine phosphoribosyltransferase activity"/>
    <property type="evidence" value="ECO:0007669"/>
    <property type="project" value="UniProtKB-UniRule"/>
</dbReference>
<comment type="caution">
    <text evidence="5">Lacks conserved residue(s) required for the propagation of feature annotation.</text>
</comment>
<dbReference type="KEGG" id="vcop:MM50RIKEN_14240"/>
<dbReference type="Gene3D" id="3.40.50.2020">
    <property type="match status" value="1"/>
</dbReference>
<dbReference type="GO" id="GO:0006166">
    <property type="term" value="P:purine ribonucleoside salvage"/>
    <property type="evidence" value="ECO:0007669"/>
    <property type="project" value="UniProtKB-KW"/>
</dbReference>
<feature type="domain" description="Phosphoribosyltransferase" evidence="7">
    <location>
        <begin position="45"/>
        <end position="157"/>
    </location>
</feature>
<dbReference type="Proteomes" id="UP000681035">
    <property type="component" value="Chromosome"/>
</dbReference>
<feature type="binding site" evidence="5">
    <location>
        <begin position="128"/>
        <end position="132"/>
    </location>
    <ligand>
        <name>5-phospho-alpha-D-ribose 1-diphosphate</name>
        <dbReference type="ChEBI" id="CHEBI:58017"/>
    </ligand>
</feature>
<comment type="pathway">
    <text evidence="5">Purine metabolism; XMP biosynthesis via salvage pathway; XMP from xanthine: step 1/1.</text>
</comment>
<name>A0A810Q837_9FIRM</name>
<comment type="subcellular location">
    <subcellularLocation>
        <location evidence="5">Cytoplasm</location>
    </subcellularLocation>
</comment>
<dbReference type="PANTHER" id="PTHR43864:SF1">
    <property type="entry name" value="XANTHINE PHOSPHORIBOSYLTRANSFERASE"/>
    <property type="match status" value="1"/>
</dbReference>
<comment type="similarity">
    <text evidence="5">Belongs to the purine/pyrimidine phosphoribosyltransferase family. Xpt subfamily.</text>
</comment>
<dbReference type="RefSeq" id="WP_213540415.1">
    <property type="nucleotide sequence ID" value="NZ_AP023418.1"/>
</dbReference>
<evidence type="ECO:0000256" key="2">
    <source>
        <dbReference type="ARBA" id="ARBA00022676"/>
    </source>
</evidence>
<reference evidence="8" key="1">
    <citation type="submission" date="2020-09" db="EMBL/GenBank/DDBJ databases">
        <title>New species isolated from human feces.</title>
        <authorList>
            <person name="Kitahara M."/>
            <person name="Shigeno Y."/>
            <person name="Shime M."/>
            <person name="Matsumoto Y."/>
            <person name="Nakamura S."/>
            <person name="Motooka D."/>
            <person name="Fukuoka S."/>
            <person name="Nishikawa H."/>
            <person name="Benno Y."/>
        </authorList>
    </citation>
    <scope>NUCLEOTIDE SEQUENCE</scope>
    <source>
        <strain evidence="8">MM50</strain>
    </source>
</reference>
<dbReference type="GO" id="GO:0032265">
    <property type="term" value="P:XMP salvage"/>
    <property type="evidence" value="ECO:0007669"/>
    <property type="project" value="UniProtKB-UniRule"/>
</dbReference>
<dbReference type="InterPro" id="IPR000836">
    <property type="entry name" value="PRTase_dom"/>
</dbReference>
<evidence type="ECO:0000256" key="4">
    <source>
        <dbReference type="ARBA" id="ARBA00022726"/>
    </source>
</evidence>
<dbReference type="Pfam" id="PF00156">
    <property type="entry name" value="Pribosyltran"/>
    <property type="match status" value="1"/>
</dbReference>
<keyword evidence="2 5" id="KW-0328">Glycosyltransferase</keyword>
<dbReference type="InterPro" id="IPR029057">
    <property type="entry name" value="PRTase-like"/>
</dbReference>
<evidence type="ECO:0000256" key="3">
    <source>
        <dbReference type="ARBA" id="ARBA00022679"/>
    </source>
</evidence>